<sequence length="93" mass="10662">MAASSQRTDADGVREPWGDMHAWRVGGNQTLCGLALSRSRLSGFAHVLWSDAMWMVESASERPREARLCPRCRAIARRGHSKRPNWRRHRPRP</sequence>
<evidence type="ECO:0000313" key="2">
    <source>
        <dbReference type="Proteomes" id="UP000569329"/>
    </source>
</evidence>
<name>A0A839DS54_9PSEU</name>
<keyword evidence="2" id="KW-1185">Reference proteome</keyword>
<reference evidence="1 2" key="1">
    <citation type="submission" date="2020-07" db="EMBL/GenBank/DDBJ databases">
        <title>Sequencing the genomes of 1000 actinobacteria strains.</title>
        <authorList>
            <person name="Klenk H.-P."/>
        </authorList>
    </citation>
    <scope>NUCLEOTIDE SEQUENCE [LARGE SCALE GENOMIC DNA]</scope>
    <source>
        <strain evidence="1 2">DSM 45975</strain>
    </source>
</reference>
<organism evidence="1 2">
    <name type="scientific">Halosaccharopolyspora lacisalsi</name>
    <dbReference type="NCBI Taxonomy" id="1000566"/>
    <lineage>
        <taxon>Bacteria</taxon>
        <taxon>Bacillati</taxon>
        <taxon>Actinomycetota</taxon>
        <taxon>Actinomycetes</taxon>
        <taxon>Pseudonocardiales</taxon>
        <taxon>Pseudonocardiaceae</taxon>
        <taxon>Halosaccharopolyspora</taxon>
    </lineage>
</organism>
<accession>A0A839DS54</accession>
<dbReference type="RefSeq" id="WP_220480112.1">
    <property type="nucleotide sequence ID" value="NZ_JACGWZ010000002.1"/>
</dbReference>
<dbReference type="AlphaFoldDB" id="A0A839DS54"/>
<proteinExistence type="predicted"/>
<protein>
    <submittedName>
        <fullName evidence="1">Uncharacterized protein</fullName>
    </submittedName>
</protein>
<gene>
    <name evidence="1" type="ORF">FHX42_002179</name>
</gene>
<dbReference type="EMBL" id="JACGWZ010000002">
    <property type="protein sequence ID" value="MBA8824832.1"/>
    <property type="molecule type" value="Genomic_DNA"/>
</dbReference>
<dbReference type="Proteomes" id="UP000569329">
    <property type="component" value="Unassembled WGS sequence"/>
</dbReference>
<comment type="caution">
    <text evidence="1">The sequence shown here is derived from an EMBL/GenBank/DDBJ whole genome shotgun (WGS) entry which is preliminary data.</text>
</comment>
<evidence type="ECO:0000313" key="1">
    <source>
        <dbReference type="EMBL" id="MBA8824832.1"/>
    </source>
</evidence>